<dbReference type="STRING" id="142588.SAMN04488559_11027"/>
<organism evidence="1 2">
    <name type="scientific">Isobaculum melis</name>
    <dbReference type="NCBI Taxonomy" id="142588"/>
    <lineage>
        <taxon>Bacteria</taxon>
        <taxon>Bacillati</taxon>
        <taxon>Bacillota</taxon>
        <taxon>Bacilli</taxon>
        <taxon>Lactobacillales</taxon>
        <taxon>Carnobacteriaceae</taxon>
        <taxon>Isobaculum</taxon>
    </lineage>
</organism>
<accession>A0A1H9T1I5</accession>
<dbReference type="Proteomes" id="UP000198948">
    <property type="component" value="Unassembled WGS sequence"/>
</dbReference>
<keyword evidence="2" id="KW-1185">Reference proteome</keyword>
<reference evidence="1 2" key="1">
    <citation type="submission" date="2016-10" db="EMBL/GenBank/DDBJ databases">
        <authorList>
            <person name="de Groot N.N."/>
        </authorList>
    </citation>
    <scope>NUCLEOTIDE SEQUENCE [LARGE SCALE GENOMIC DNA]</scope>
    <source>
        <strain evidence="1 2">DSM 13760</strain>
    </source>
</reference>
<evidence type="ECO:0000313" key="1">
    <source>
        <dbReference type="EMBL" id="SER90503.1"/>
    </source>
</evidence>
<dbReference type="RefSeq" id="WP_092652376.1">
    <property type="nucleotide sequence ID" value="NZ_FOHA01000010.1"/>
</dbReference>
<dbReference type="EMBL" id="FOHA01000010">
    <property type="protein sequence ID" value="SER90503.1"/>
    <property type="molecule type" value="Genomic_DNA"/>
</dbReference>
<evidence type="ECO:0000313" key="2">
    <source>
        <dbReference type="Proteomes" id="UP000198948"/>
    </source>
</evidence>
<sequence length="105" mass="12735">MKTKEEIYELVCFIDEQLEHCEYEMVFHKKRVACVADCILKSVNLKLFSPLSFEDIQFYLQKVDQFWNNELSSMNAKLLRKEFAENTFYNHNIFTPEYETQILYK</sequence>
<dbReference type="AlphaFoldDB" id="A0A1H9T1I5"/>
<name>A0A1H9T1I5_9LACT</name>
<proteinExistence type="predicted"/>
<gene>
    <name evidence="1" type="ORF">SAMN04488559_11027</name>
</gene>
<protein>
    <submittedName>
        <fullName evidence="1">Uncharacterized protein</fullName>
    </submittedName>
</protein>